<dbReference type="GO" id="GO:0003729">
    <property type="term" value="F:mRNA binding"/>
    <property type="evidence" value="ECO:0007669"/>
    <property type="project" value="TreeGrafter"/>
</dbReference>
<name>A0A6A1W0R2_9ROSI</name>
<proteinExistence type="predicted"/>
<dbReference type="PANTHER" id="PTHR15725">
    <property type="entry name" value="ZN-FINGER, C-X8-C-X5-C-X3-H TYPE-CONTAINING"/>
    <property type="match status" value="1"/>
</dbReference>
<keyword evidence="3" id="KW-1185">Reference proteome</keyword>
<protein>
    <submittedName>
        <fullName evidence="2">Uncharacterized protein</fullName>
    </submittedName>
</protein>
<gene>
    <name evidence="2" type="ORF">CJ030_MR3G007333</name>
</gene>
<reference evidence="2 3" key="1">
    <citation type="journal article" date="2019" name="Plant Biotechnol. J.">
        <title>The red bayberry genome and genetic basis of sex determination.</title>
        <authorList>
            <person name="Jia H.M."/>
            <person name="Jia H.J."/>
            <person name="Cai Q.L."/>
            <person name="Wang Y."/>
            <person name="Zhao H.B."/>
            <person name="Yang W.F."/>
            <person name="Wang G.Y."/>
            <person name="Li Y.H."/>
            <person name="Zhan D.L."/>
            <person name="Shen Y.T."/>
            <person name="Niu Q.F."/>
            <person name="Chang L."/>
            <person name="Qiu J."/>
            <person name="Zhao L."/>
            <person name="Xie H.B."/>
            <person name="Fu W.Y."/>
            <person name="Jin J."/>
            <person name="Li X.W."/>
            <person name="Jiao Y."/>
            <person name="Zhou C.C."/>
            <person name="Tu T."/>
            <person name="Chai C.Y."/>
            <person name="Gao J.L."/>
            <person name="Fan L.J."/>
            <person name="van de Weg E."/>
            <person name="Wang J.Y."/>
            <person name="Gao Z.S."/>
        </authorList>
    </citation>
    <scope>NUCLEOTIDE SEQUENCE [LARGE SCALE GENOMIC DNA]</scope>
    <source>
        <tissue evidence="2">Leaves</tissue>
    </source>
</reference>
<dbReference type="EMBL" id="RXIC02000021">
    <property type="protein sequence ID" value="KAB1218834.1"/>
    <property type="molecule type" value="Genomic_DNA"/>
</dbReference>
<dbReference type="AlphaFoldDB" id="A0A6A1W0R2"/>
<comment type="caution">
    <text evidence="2">The sequence shown here is derived from an EMBL/GenBank/DDBJ whole genome shotgun (WGS) entry which is preliminary data.</text>
</comment>
<evidence type="ECO:0000313" key="3">
    <source>
        <dbReference type="Proteomes" id="UP000516437"/>
    </source>
</evidence>
<feature type="compositionally biased region" description="Basic and acidic residues" evidence="1">
    <location>
        <begin position="34"/>
        <end position="43"/>
    </location>
</feature>
<dbReference type="OrthoDB" id="5395350at2759"/>
<dbReference type="PANTHER" id="PTHR15725:SF14">
    <property type="entry name" value="ZINC FINGER CCCH DOMAIN-CONTAINING PROTEIN 11A"/>
    <property type="match status" value="1"/>
</dbReference>
<feature type="region of interest" description="Disordered" evidence="1">
    <location>
        <begin position="24"/>
        <end position="43"/>
    </location>
</feature>
<sequence length="277" mass="30901">MDDNVDFTRPKSLAELKVVKNVDSRGQQSLGKRKNVEDHQQCEGHLSFERPKPLSEILKKKRDAKGAAYGSGKLFINKEEDNQREINESLLAGSGSSAVADAQIIEEEADSHLLSNKEESKYTAAVAVGTLMIRGMETMNMRKLMRENKMLRELRMQTLRRSTWMMKMGMTSLWRLVSCSHDCGEGENVTEGTQSSAKHRTLSTLPASHCLCLQYTQVCSLQLSTPMSILTWVARVSSKLSPPAVQGGSKEAMDKENIYVHPLFKRSSSSDDNVTSN</sequence>
<evidence type="ECO:0000313" key="2">
    <source>
        <dbReference type="EMBL" id="KAB1218834.1"/>
    </source>
</evidence>
<accession>A0A6A1W0R2</accession>
<evidence type="ECO:0000256" key="1">
    <source>
        <dbReference type="SAM" id="MobiDB-lite"/>
    </source>
</evidence>
<organism evidence="2 3">
    <name type="scientific">Morella rubra</name>
    <name type="common">Chinese bayberry</name>
    <dbReference type="NCBI Taxonomy" id="262757"/>
    <lineage>
        <taxon>Eukaryota</taxon>
        <taxon>Viridiplantae</taxon>
        <taxon>Streptophyta</taxon>
        <taxon>Embryophyta</taxon>
        <taxon>Tracheophyta</taxon>
        <taxon>Spermatophyta</taxon>
        <taxon>Magnoliopsida</taxon>
        <taxon>eudicotyledons</taxon>
        <taxon>Gunneridae</taxon>
        <taxon>Pentapetalae</taxon>
        <taxon>rosids</taxon>
        <taxon>fabids</taxon>
        <taxon>Fagales</taxon>
        <taxon>Myricaceae</taxon>
        <taxon>Morella</taxon>
    </lineage>
</organism>
<dbReference type="Proteomes" id="UP000516437">
    <property type="component" value="Chromosome 3"/>
</dbReference>